<dbReference type="Proteomes" id="UP000177383">
    <property type="component" value="Unassembled WGS sequence"/>
</dbReference>
<proteinExistence type="predicted"/>
<gene>
    <name evidence="1" type="ORF">A2773_02330</name>
</gene>
<evidence type="ECO:0000313" key="2">
    <source>
        <dbReference type="Proteomes" id="UP000177383"/>
    </source>
</evidence>
<protein>
    <submittedName>
        <fullName evidence="1">Uncharacterized protein</fullName>
    </submittedName>
</protein>
<reference evidence="1 2" key="1">
    <citation type="journal article" date="2016" name="Nat. Commun.">
        <title>Thousands of microbial genomes shed light on interconnected biogeochemical processes in an aquifer system.</title>
        <authorList>
            <person name="Anantharaman K."/>
            <person name="Brown C.T."/>
            <person name="Hug L.A."/>
            <person name="Sharon I."/>
            <person name="Castelle C.J."/>
            <person name="Probst A.J."/>
            <person name="Thomas B.C."/>
            <person name="Singh A."/>
            <person name="Wilkins M.J."/>
            <person name="Karaoz U."/>
            <person name="Brodie E.L."/>
            <person name="Williams K.H."/>
            <person name="Hubbard S.S."/>
            <person name="Banfield J.F."/>
        </authorList>
    </citation>
    <scope>NUCLEOTIDE SEQUENCE [LARGE SCALE GENOMIC DNA]</scope>
</reference>
<name>A0A1F5ZQC2_9BACT</name>
<sequence>MSVLERITGKFGLRDAIKDNRYDPNKSLYLEELLLANTVTQGLADGILSGDDPNIKAVTRLFPVIASCGTPIKFKYLSVEEKDKARLYLASKGVVLRSE</sequence>
<dbReference type="EMBL" id="MFJE01000013">
    <property type="protein sequence ID" value="OGG14601.1"/>
    <property type="molecule type" value="Genomic_DNA"/>
</dbReference>
<comment type="caution">
    <text evidence="1">The sequence shown here is derived from an EMBL/GenBank/DDBJ whole genome shotgun (WGS) entry which is preliminary data.</text>
</comment>
<accession>A0A1F5ZQC2</accession>
<dbReference type="AlphaFoldDB" id="A0A1F5ZQC2"/>
<evidence type="ECO:0000313" key="1">
    <source>
        <dbReference type="EMBL" id="OGG14601.1"/>
    </source>
</evidence>
<organism evidence="1 2">
    <name type="scientific">Candidatus Gottesmanbacteria bacterium RIFCSPHIGHO2_01_FULL_39_10</name>
    <dbReference type="NCBI Taxonomy" id="1798375"/>
    <lineage>
        <taxon>Bacteria</taxon>
        <taxon>Candidatus Gottesmaniibacteriota</taxon>
    </lineage>
</organism>